<dbReference type="EMBL" id="DVMV01000018">
    <property type="protein sequence ID" value="HIU45161.1"/>
    <property type="molecule type" value="Genomic_DNA"/>
</dbReference>
<organism evidence="5 6">
    <name type="scientific">Candidatus Alloenteromonas pullicola</name>
    <dbReference type="NCBI Taxonomy" id="2840784"/>
    <lineage>
        <taxon>Bacteria</taxon>
        <taxon>Bacillati</taxon>
        <taxon>Bacillota</taxon>
        <taxon>Bacillota incertae sedis</taxon>
        <taxon>Candidatus Alloenteromonas</taxon>
    </lineage>
</organism>
<evidence type="ECO:0000313" key="5">
    <source>
        <dbReference type="EMBL" id="HIU45161.1"/>
    </source>
</evidence>
<dbReference type="InterPro" id="IPR015855">
    <property type="entry name" value="ABC_transpr_MalK-like"/>
</dbReference>
<dbReference type="FunFam" id="3.40.50.300:FF:000042">
    <property type="entry name" value="Maltose/maltodextrin ABC transporter, ATP-binding protein"/>
    <property type="match status" value="1"/>
</dbReference>
<dbReference type="Pfam" id="PF00005">
    <property type="entry name" value="ABC_tran"/>
    <property type="match status" value="1"/>
</dbReference>
<gene>
    <name evidence="5" type="ORF">IAC52_02560</name>
</gene>
<name>A0A9D1LNL1_9FIRM</name>
<evidence type="ECO:0000259" key="4">
    <source>
        <dbReference type="PROSITE" id="PS50893"/>
    </source>
</evidence>
<evidence type="ECO:0000256" key="3">
    <source>
        <dbReference type="ARBA" id="ARBA00022840"/>
    </source>
</evidence>
<dbReference type="InterPro" id="IPR003593">
    <property type="entry name" value="AAA+_ATPase"/>
</dbReference>
<evidence type="ECO:0000313" key="6">
    <source>
        <dbReference type="Proteomes" id="UP000824070"/>
    </source>
</evidence>
<dbReference type="Gene3D" id="2.40.50.100">
    <property type="match status" value="2"/>
</dbReference>
<dbReference type="InterPro" id="IPR027417">
    <property type="entry name" value="P-loop_NTPase"/>
</dbReference>
<protein>
    <submittedName>
        <fullName evidence="5">ATP-binding cassette domain-containing protein</fullName>
    </submittedName>
</protein>
<dbReference type="Gene3D" id="2.40.50.140">
    <property type="entry name" value="Nucleic acid-binding proteins"/>
    <property type="match status" value="1"/>
</dbReference>
<dbReference type="InterPro" id="IPR047641">
    <property type="entry name" value="ABC_transpr_MalK/UgpC-like"/>
</dbReference>
<dbReference type="GO" id="GO:0016887">
    <property type="term" value="F:ATP hydrolysis activity"/>
    <property type="evidence" value="ECO:0007669"/>
    <property type="project" value="InterPro"/>
</dbReference>
<dbReference type="PANTHER" id="PTHR43875:SF1">
    <property type="entry name" value="OSMOPROTECTIVE COMPOUNDS UPTAKE ATP-BINDING PROTEIN GGTA"/>
    <property type="match status" value="1"/>
</dbReference>
<dbReference type="CDD" id="cd03301">
    <property type="entry name" value="ABC_MalK_N"/>
    <property type="match status" value="1"/>
</dbReference>
<dbReference type="InterPro" id="IPR008995">
    <property type="entry name" value="Mo/tungstate-bd_C_term_dom"/>
</dbReference>
<evidence type="ECO:0000256" key="1">
    <source>
        <dbReference type="ARBA" id="ARBA00022448"/>
    </source>
</evidence>
<dbReference type="Gene3D" id="3.40.50.300">
    <property type="entry name" value="P-loop containing nucleotide triphosphate hydrolases"/>
    <property type="match status" value="1"/>
</dbReference>
<dbReference type="GO" id="GO:0005524">
    <property type="term" value="F:ATP binding"/>
    <property type="evidence" value="ECO:0007669"/>
    <property type="project" value="UniProtKB-KW"/>
</dbReference>
<dbReference type="InterPro" id="IPR003439">
    <property type="entry name" value="ABC_transporter-like_ATP-bd"/>
</dbReference>
<keyword evidence="1" id="KW-0813">Transport</keyword>
<feature type="domain" description="ABC transporter" evidence="4">
    <location>
        <begin position="53"/>
        <end position="302"/>
    </location>
</feature>
<keyword evidence="2" id="KW-0547">Nucleotide-binding</keyword>
<sequence>MAIPDFIKRKIEARKLAKIKEKERYRNYRRVLLDEQKRIEAAKDNPEEPTSFITLRHINKIYDNLVQAVYDFNLDIAKGEFIVFVGPSGCGKSTTLRMIAGLEDITTGDLFIDGVYSNNLEPKDRNTSMVFQNYALYPHLTVYENMAIGLRAKKIEGEDAQSRVSEGKRASHLSKQEIDERINKVAEILELKDYLKRTPRQLSGGQCQRVALGRAIVKDSKVFLMDEPLSNLDAKLRVQMRAEIIKLHERLNATTIYVTHDQVEAMTMADRIVVMDKGVIQQIGTPEEIYDNPANKFVAGFMGNPAMNLLEAEYDNGTVKLDDKVSFALSKSEIEAHDRFYECLLDEYERELEQNDADNSQRNDVLTKIEEAKRASEAGDERAKAKAAKRLSKLEGELSLIEKGNSRKAFLLDAIDKIKGILATKRHSLTFGIRPEHIYVKECPGSLPYKAYLNVVELLGNEYYFHFNVGKKDVSTKTPKDKPYVSNAFVDLHFDLAKKHLFDDVSGRKII</sequence>
<dbReference type="GO" id="GO:0055052">
    <property type="term" value="C:ATP-binding cassette (ABC) transporter complex, substrate-binding subunit-containing"/>
    <property type="evidence" value="ECO:0007669"/>
    <property type="project" value="TreeGrafter"/>
</dbReference>
<dbReference type="InterPro" id="IPR012340">
    <property type="entry name" value="NA-bd_OB-fold"/>
</dbReference>
<reference evidence="5" key="1">
    <citation type="submission" date="2020-10" db="EMBL/GenBank/DDBJ databases">
        <authorList>
            <person name="Gilroy R."/>
        </authorList>
    </citation>
    <scope>NUCLEOTIDE SEQUENCE</scope>
    <source>
        <strain evidence="5">ChiGjej1B1-22543</strain>
    </source>
</reference>
<accession>A0A9D1LNL1</accession>
<dbReference type="AlphaFoldDB" id="A0A9D1LNL1"/>
<dbReference type="PROSITE" id="PS00211">
    <property type="entry name" value="ABC_TRANSPORTER_1"/>
    <property type="match status" value="1"/>
</dbReference>
<dbReference type="InterPro" id="IPR017871">
    <property type="entry name" value="ABC_transporter-like_CS"/>
</dbReference>
<dbReference type="GO" id="GO:0008643">
    <property type="term" value="P:carbohydrate transport"/>
    <property type="evidence" value="ECO:0007669"/>
    <property type="project" value="InterPro"/>
</dbReference>
<reference evidence="5" key="2">
    <citation type="journal article" date="2021" name="PeerJ">
        <title>Extensive microbial diversity within the chicken gut microbiome revealed by metagenomics and culture.</title>
        <authorList>
            <person name="Gilroy R."/>
            <person name="Ravi A."/>
            <person name="Getino M."/>
            <person name="Pursley I."/>
            <person name="Horton D.L."/>
            <person name="Alikhan N.F."/>
            <person name="Baker D."/>
            <person name="Gharbi K."/>
            <person name="Hall N."/>
            <person name="Watson M."/>
            <person name="Adriaenssens E.M."/>
            <person name="Foster-Nyarko E."/>
            <person name="Jarju S."/>
            <person name="Secka A."/>
            <person name="Antonio M."/>
            <person name="Oren A."/>
            <person name="Chaudhuri R.R."/>
            <person name="La Ragione R."/>
            <person name="Hildebrand F."/>
            <person name="Pallen M.J."/>
        </authorList>
    </citation>
    <scope>NUCLEOTIDE SEQUENCE</scope>
    <source>
        <strain evidence="5">ChiGjej1B1-22543</strain>
    </source>
</reference>
<dbReference type="GO" id="GO:0140359">
    <property type="term" value="F:ABC-type transporter activity"/>
    <property type="evidence" value="ECO:0007669"/>
    <property type="project" value="InterPro"/>
</dbReference>
<proteinExistence type="predicted"/>
<dbReference type="SUPFAM" id="SSF52540">
    <property type="entry name" value="P-loop containing nucleoside triphosphate hydrolases"/>
    <property type="match status" value="1"/>
</dbReference>
<comment type="caution">
    <text evidence="5">The sequence shown here is derived from an EMBL/GenBank/DDBJ whole genome shotgun (WGS) entry which is preliminary data.</text>
</comment>
<dbReference type="PROSITE" id="PS50893">
    <property type="entry name" value="ABC_TRANSPORTER_2"/>
    <property type="match status" value="1"/>
</dbReference>
<dbReference type="SUPFAM" id="SSF50331">
    <property type="entry name" value="MOP-like"/>
    <property type="match status" value="1"/>
</dbReference>
<dbReference type="SMART" id="SM00382">
    <property type="entry name" value="AAA"/>
    <property type="match status" value="1"/>
</dbReference>
<keyword evidence="3 5" id="KW-0067">ATP-binding</keyword>
<dbReference type="Proteomes" id="UP000824070">
    <property type="component" value="Unassembled WGS sequence"/>
</dbReference>
<evidence type="ECO:0000256" key="2">
    <source>
        <dbReference type="ARBA" id="ARBA00022741"/>
    </source>
</evidence>
<dbReference type="PANTHER" id="PTHR43875">
    <property type="entry name" value="MALTODEXTRIN IMPORT ATP-BINDING PROTEIN MSMX"/>
    <property type="match status" value="1"/>
</dbReference>